<protein>
    <submittedName>
        <fullName evidence="3">GTPB2</fullName>
    </submittedName>
</protein>
<dbReference type="AlphaFoldDB" id="A0A8E0S8H7"/>
<reference evidence="3" key="1">
    <citation type="submission" date="2019-05" db="EMBL/GenBank/DDBJ databases">
        <title>Annotation for the trematode Fasciolopsis buski.</title>
        <authorList>
            <person name="Choi Y.-J."/>
        </authorList>
    </citation>
    <scope>NUCLEOTIDE SEQUENCE</scope>
    <source>
        <strain evidence="3">HT</strain>
        <tissue evidence="3">Whole worm</tissue>
    </source>
</reference>
<feature type="domain" description="Tr-type G" evidence="2">
    <location>
        <begin position="211"/>
        <end position="491"/>
    </location>
</feature>
<feature type="compositionally biased region" description="Polar residues" evidence="1">
    <location>
        <begin position="959"/>
        <end position="972"/>
    </location>
</feature>
<sequence>MEDLSFYFSNEDNQSIFADKERLNKVKRSDRYHCPKSLVSCEESIFVTKNGITSSSSASQLVSICKDAVRVERKTRSFPQDMPLQLPPEVEEGNIEYKRKLVNPSPNRFEHLVTQMKWRLNEGGGEAIYRLGVDDDGRISGLDTKELAYSLNTLQRMAKRLNATLHPLRERTVSTTNAGVSSPVAHNLQNQGSRKAVEFLVRQSPSSNRGEPSVCIAVLGGVDAGKSTLISVLTDGELDNGRGRARLNLFRHLHEVQSGRTSSLSSELLGFDAAGNVTNYTRADGRLCRASTDEVVQQSVQVLTLLDLAGHSKYQRTTLAGLSRCQPVAILLVVSATTGLTAVGLEHAELAHGLGLPLAVVISKIDLLDGKASRLRHIKTIRRQLACKLNQTASRLPLVQDSGPEATSASTKSDRSFRWVFCCFHTLMSPIPFDHNSYRFFPVSCLLLFVPHGSYPSVDSLPFFAVSAVTGEGMDELLLFLGRLACACRLPGHPRLEPRHIPSGSSFGLGNGTNTPDHSNQVAEGRLAEDNFLQSVTSSLKLCGTAAVQSTMYFAICEVFPNVPGVHDPVVFGTLHSGQLMDNHLAFLGPDVEGYFHLVRIVSLKHNRQPHQVVFACQTASVAVRFQTSLSSPSFQSTKSDNLFLFENDENSPNQIRPSAQSHLPIMIRRGMVLISHASWSDWHGDMATIPLKITHTADATPSIAVVWAFTLEISCQLPALTNLNASPTPVKPPLPVPNQRVNVYAGCVAQAAIVVDSPARTEEAQDQIAQDKNAQQGTNQPCGRLLIRFTRHPEYLEVGRPVIMTWAGYAKAVGHVHALHDLVSLDVDSNTSCKLQSDGQLTTADPVSGLVSKTWTICDAPSPGNSTLVDQLAFFFSEPECDLDEFRSTEFDMFSSSLGDHYCIISPAESDKWQLSASKAKAASPVTVPSQIDSIKGSLDSYQPQSSKETTKKLDANCPTTNTVTPEQVRNTASVSAASKSTSHKRGKRRRRRKRRG</sequence>
<dbReference type="OrthoDB" id="248233at2759"/>
<feature type="region of interest" description="Disordered" evidence="1">
    <location>
        <begin position="938"/>
        <end position="998"/>
    </location>
</feature>
<evidence type="ECO:0000313" key="3">
    <source>
        <dbReference type="EMBL" id="KAA0200977.1"/>
    </source>
</evidence>
<evidence type="ECO:0000256" key="1">
    <source>
        <dbReference type="SAM" id="MobiDB-lite"/>
    </source>
</evidence>
<dbReference type="Pfam" id="PF00009">
    <property type="entry name" value="GTP_EFTU"/>
    <property type="match status" value="1"/>
</dbReference>
<organism evidence="3 4">
    <name type="scientific">Fasciolopsis buskii</name>
    <dbReference type="NCBI Taxonomy" id="27845"/>
    <lineage>
        <taxon>Eukaryota</taxon>
        <taxon>Metazoa</taxon>
        <taxon>Spiralia</taxon>
        <taxon>Lophotrochozoa</taxon>
        <taxon>Platyhelminthes</taxon>
        <taxon>Trematoda</taxon>
        <taxon>Digenea</taxon>
        <taxon>Plagiorchiida</taxon>
        <taxon>Echinostomata</taxon>
        <taxon>Echinostomatoidea</taxon>
        <taxon>Fasciolidae</taxon>
        <taxon>Fasciolopsis</taxon>
    </lineage>
</organism>
<dbReference type="PROSITE" id="PS51722">
    <property type="entry name" value="G_TR_2"/>
    <property type="match status" value="1"/>
</dbReference>
<accession>A0A8E0S8H7</accession>
<dbReference type="GO" id="GO:0003924">
    <property type="term" value="F:GTPase activity"/>
    <property type="evidence" value="ECO:0007669"/>
    <property type="project" value="InterPro"/>
</dbReference>
<dbReference type="GO" id="GO:0003746">
    <property type="term" value="F:translation elongation factor activity"/>
    <property type="evidence" value="ECO:0007669"/>
    <property type="project" value="TreeGrafter"/>
</dbReference>
<dbReference type="GO" id="GO:0005525">
    <property type="term" value="F:GTP binding"/>
    <property type="evidence" value="ECO:0007669"/>
    <property type="project" value="InterPro"/>
</dbReference>
<dbReference type="PANTHER" id="PTHR43721:SF3">
    <property type="entry name" value="GTP-BINDING PROTEIN 2"/>
    <property type="match status" value="1"/>
</dbReference>
<gene>
    <name evidence="3" type="ORF">FBUS_06875</name>
</gene>
<comment type="caution">
    <text evidence="3">The sequence shown here is derived from an EMBL/GenBank/DDBJ whole genome shotgun (WGS) entry which is preliminary data.</text>
</comment>
<keyword evidence="4" id="KW-1185">Reference proteome</keyword>
<dbReference type="Proteomes" id="UP000728185">
    <property type="component" value="Unassembled WGS sequence"/>
</dbReference>
<feature type="compositionally biased region" description="Basic residues" evidence="1">
    <location>
        <begin position="983"/>
        <end position="998"/>
    </location>
</feature>
<name>A0A8E0S8H7_9TREM</name>
<dbReference type="InterPro" id="IPR000795">
    <property type="entry name" value="T_Tr_GTP-bd_dom"/>
</dbReference>
<dbReference type="Gene3D" id="3.40.50.300">
    <property type="entry name" value="P-loop containing nucleotide triphosphate hydrolases"/>
    <property type="match status" value="1"/>
</dbReference>
<evidence type="ECO:0000313" key="4">
    <source>
        <dbReference type="Proteomes" id="UP000728185"/>
    </source>
</evidence>
<dbReference type="SUPFAM" id="SSF52540">
    <property type="entry name" value="P-loop containing nucleoside triphosphate hydrolases"/>
    <property type="match status" value="1"/>
</dbReference>
<proteinExistence type="predicted"/>
<dbReference type="InterPro" id="IPR050055">
    <property type="entry name" value="EF-Tu_GTPase"/>
</dbReference>
<dbReference type="InterPro" id="IPR027417">
    <property type="entry name" value="P-loop_NTPase"/>
</dbReference>
<evidence type="ECO:0000259" key="2">
    <source>
        <dbReference type="PROSITE" id="PS51722"/>
    </source>
</evidence>
<dbReference type="EMBL" id="LUCM01000171">
    <property type="protein sequence ID" value="KAA0200977.1"/>
    <property type="molecule type" value="Genomic_DNA"/>
</dbReference>
<dbReference type="PANTHER" id="PTHR43721">
    <property type="entry name" value="ELONGATION FACTOR TU-RELATED"/>
    <property type="match status" value="1"/>
</dbReference>
<feature type="compositionally biased region" description="Low complexity" evidence="1">
    <location>
        <begin position="973"/>
        <end position="982"/>
    </location>
</feature>